<keyword evidence="1" id="KW-0732">Signal</keyword>
<name>A0A8T0JH50_PHAAN</name>
<dbReference type="EMBL" id="JABFOF010000011">
    <property type="protein sequence ID" value="KAG2371561.1"/>
    <property type="molecule type" value="Genomic_DNA"/>
</dbReference>
<evidence type="ECO:0000313" key="2">
    <source>
        <dbReference type="EMBL" id="KAG2371561.1"/>
    </source>
</evidence>
<evidence type="ECO:0000256" key="1">
    <source>
        <dbReference type="SAM" id="SignalP"/>
    </source>
</evidence>
<protein>
    <recommendedName>
        <fullName evidence="4">Secreted protein</fullName>
    </recommendedName>
</protein>
<reference evidence="2 3" key="1">
    <citation type="submission" date="2020-05" db="EMBL/GenBank/DDBJ databases">
        <title>Vigna angularis (adzuki bean) Var. LongXiaoDou No. 4 denovo assembly.</title>
        <authorList>
            <person name="Xiang H."/>
        </authorList>
    </citation>
    <scope>NUCLEOTIDE SEQUENCE [LARGE SCALE GENOMIC DNA]</scope>
    <source>
        <tissue evidence="2">Leaf</tissue>
    </source>
</reference>
<proteinExistence type="predicted"/>
<organism evidence="2 3">
    <name type="scientific">Phaseolus angularis</name>
    <name type="common">Azuki bean</name>
    <name type="synonym">Vigna angularis</name>
    <dbReference type="NCBI Taxonomy" id="3914"/>
    <lineage>
        <taxon>Eukaryota</taxon>
        <taxon>Viridiplantae</taxon>
        <taxon>Streptophyta</taxon>
        <taxon>Embryophyta</taxon>
        <taxon>Tracheophyta</taxon>
        <taxon>Spermatophyta</taxon>
        <taxon>Magnoliopsida</taxon>
        <taxon>eudicotyledons</taxon>
        <taxon>Gunneridae</taxon>
        <taxon>Pentapetalae</taxon>
        <taxon>rosids</taxon>
        <taxon>fabids</taxon>
        <taxon>Fabales</taxon>
        <taxon>Fabaceae</taxon>
        <taxon>Papilionoideae</taxon>
        <taxon>50 kb inversion clade</taxon>
        <taxon>NPAAA clade</taxon>
        <taxon>indigoferoid/millettioid clade</taxon>
        <taxon>Phaseoleae</taxon>
        <taxon>Vigna</taxon>
    </lineage>
</organism>
<feature type="signal peptide" evidence="1">
    <location>
        <begin position="1"/>
        <end position="24"/>
    </location>
</feature>
<dbReference type="Proteomes" id="UP000743370">
    <property type="component" value="Unassembled WGS sequence"/>
</dbReference>
<accession>A0A8T0JH50</accession>
<gene>
    <name evidence="2" type="ORF">HKW66_Vig0217350</name>
</gene>
<dbReference type="AlphaFoldDB" id="A0A8T0JH50"/>
<feature type="chain" id="PRO_5035801068" description="Secreted protein" evidence="1">
    <location>
        <begin position="25"/>
        <end position="88"/>
    </location>
</feature>
<sequence length="88" mass="9751">MRLFLNLVICFLHTIIATAPHGEGEKGQILLYLLLVAVWFCMKELLSTTAAAALPPLDRKSPLHLHRWTANRHCIATAGLRNAAAAHR</sequence>
<comment type="caution">
    <text evidence="2">The sequence shown here is derived from an EMBL/GenBank/DDBJ whole genome shotgun (WGS) entry which is preliminary data.</text>
</comment>
<evidence type="ECO:0008006" key="4">
    <source>
        <dbReference type="Google" id="ProtNLM"/>
    </source>
</evidence>
<evidence type="ECO:0000313" key="3">
    <source>
        <dbReference type="Proteomes" id="UP000743370"/>
    </source>
</evidence>